<dbReference type="InterPro" id="IPR011050">
    <property type="entry name" value="Pectin_lyase_fold/virulence"/>
</dbReference>
<organism evidence="3 4">
    <name type="scientific">Christiangramia aestuarii</name>
    <dbReference type="NCBI Taxonomy" id="1028746"/>
    <lineage>
        <taxon>Bacteria</taxon>
        <taxon>Pseudomonadati</taxon>
        <taxon>Bacteroidota</taxon>
        <taxon>Flavobacteriia</taxon>
        <taxon>Flavobacteriales</taxon>
        <taxon>Flavobacteriaceae</taxon>
        <taxon>Christiangramia</taxon>
    </lineage>
</organism>
<dbReference type="PANTHER" id="PTHR41339:SF1">
    <property type="entry name" value="SECRETED PROTEIN"/>
    <property type="match status" value="1"/>
</dbReference>
<feature type="region of interest" description="Disordered" evidence="1">
    <location>
        <begin position="290"/>
        <end position="316"/>
    </location>
</feature>
<evidence type="ECO:0000313" key="3">
    <source>
        <dbReference type="EMBL" id="MUP42245.1"/>
    </source>
</evidence>
<name>A0A7K1LN61_9FLAO</name>
<evidence type="ECO:0000256" key="2">
    <source>
        <dbReference type="SAM" id="SignalP"/>
    </source>
</evidence>
<dbReference type="PROSITE" id="PS51257">
    <property type="entry name" value="PROKAR_LIPOPROTEIN"/>
    <property type="match status" value="1"/>
</dbReference>
<dbReference type="EMBL" id="VJVW01000002">
    <property type="protein sequence ID" value="MUP42245.1"/>
    <property type="molecule type" value="Genomic_DNA"/>
</dbReference>
<feature type="compositionally biased region" description="Low complexity" evidence="1">
    <location>
        <begin position="298"/>
        <end position="313"/>
    </location>
</feature>
<feature type="chain" id="PRO_5029752906" description="Multidrug transporter" evidence="2">
    <location>
        <begin position="24"/>
        <end position="425"/>
    </location>
</feature>
<reference evidence="3 4" key="1">
    <citation type="submission" date="2019-07" db="EMBL/GenBank/DDBJ databases">
        <title>Gramella aestuarii sp. nov., isolated from a tidal flat, and emended description of Gramella echinicola.</title>
        <authorList>
            <person name="Liu L."/>
        </authorList>
    </citation>
    <scope>NUCLEOTIDE SEQUENCE [LARGE SCALE GENOMIC DNA]</scope>
    <source>
        <strain evidence="3 4">BS12</strain>
    </source>
</reference>
<evidence type="ECO:0008006" key="5">
    <source>
        <dbReference type="Google" id="ProtNLM"/>
    </source>
</evidence>
<gene>
    <name evidence="3" type="ORF">FLP08_06645</name>
</gene>
<protein>
    <recommendedName>
        <fullName evidence="5">Multidrug transporter</fullName>
    </recommendedName>
</protein>
<keyword evidence="2" id="KW-0732">Signal</keyword>
<sequence>MKKIKFSLTVLVFAAIMTGCSSDDDLNVTPTASCSDGIQNGTETGVDCGGSCTPCENQAQKDGVIDSQDDPDLDPADLKGDVTADITLDANTAWTLTGSLTVKAGATLTIDPGTTIMAQPGGTNVYIAIEQDALIDAEGTADEPIVITSAATNKRSGDWGGLILAGKAPINSGTTAEAEVVGLTYGGTEADDSSGTLKYVKVEYTGARIGGEQEFNGITFYGVGSGTVIENIAVLNGDDDGIEWFGGTVSVKNALVVNAKDDWFDWTEGWAGKGNTNFFGVREFGYNDVTEDPRGIEADSNSSNNDASPRSNPTIDGLTLLHQSQIEMADMIKIRRGSSATITNGVIAILAAEGEDPGSASDFIDLTDGSGAAAATTSINVSAVGAADGSDVKNEVGATITVVDGNTGADASLFGWTGYTIPTIE</sequence>
<comment type="caution">
    <text evidence="3">The sequence shown here is derived from an EMBL/GenBank/DDBJ whole genome shotgun (WGS) entry which is preliminary data.</text>
</comment>
<keyword evidence="4" id="KW-1185">Reference proteome</keyword>
<feature type="signal peptide" evidence="2">
    <location>
        <begin position="1"/>
        <end position="23"/>
    </location>
</feature>
<dbReference type="SUPFAM" id="SSF51126">
    <property type="entry name" value="Pectin lyase-like"/>
    <property type="match status" value="1"/>
</dbReference>
<dbReference type="AlphaFoldDB" id="A0A7K1LN61"/>
<dbReference type="Proteomes" id="UP000460416">
    <property type="component" value="Unassembled WGS sequence"/>
</dbReference>
<dbReference type="PANTHER" id="PTHR41339">
    <property type="entry name" value="LIPL48"/>
    <property type="match status" value="1"/>
</dbReference>
<evidence type="ECO:0000256" key="1">
    <source>
        <dbReference type="SAM" id="MobiDB-lite"/>
    </source>
</evidence>
<proteinExistence type="predicted"/>
<evidence type="ECO:0000313" key="4">
    <source>
        <dbReference type="Proteomes" id="UP000460416"/>
    </source>
</evidence>
<dbReference type="OrthoDB" id="1521716at2"/>
<accession>A0A7K1LN61</accession>